<evidence type="ECO:0000256" key="1">
    <source>
        <dbReference type="SAM" id="Phobius"/>
    </source>
</evidence>
<comment type="caution">
    <text evidence="2">The sequence shown here is derived from an EMBL/GenBank/DDBJ whole genome shotgun (WGS) entry which is preliminary data.</text>
</comment>
<accession>A0ABR1LJD1</accession>
<keyword evidence="1" id="KW-0472">Membrane</keyword>
<protein>
    <recommendedName>
        <fullName evidence="4">Secreted protein</fullName>
    </recommendedName>
</protein>
<evidence type="ECO:0000313" key="2">
    <source>
        <dbReference type="EMBL" id="KAK7534646.1"/>
    </source>
</evidence>
<name>A0ABR1LJD1_9PEZI</name>
<keyword evidence="3" id="KW-1185">Reference proteome</keyword>
<evidence type="ECO:0000313" key="3">
    <source>
        <dbReference type="Proteomes" id="UP001365128"/>
    </source>
</evidence>
<sequence length="111" mass="12632">MITTWTGSLLVCSRFCCFFFYFYWLALPPSLTATPRLAAPWSSWGPHHVPCAELAFDATLRKTKNKRRSVRACQGPARLKRPGLSSFQTCSSYITLNPPHTWSSNNPDQDY</sequence>
<feature type="transmembrane region" description="Helical" evidence="1">
    <location>
        <begin position="6"/>
        <end position="26"/>
    </location>
</feature>
<proteinExistence type="predicted"/>
<keyword evidence="1" id="KW-1133">Transmembrane helix</keyword>
<reference evidence="2 3" key="1">
    <citation type="submission" date="2024-04" db="EMBL/GenBank/DDBJ databases">
        <title>Phyllosticta paracitricarpa is synonymous to the EU quarantine fungus P. citricarpa based on phylogenomic analyses.</title>
        <authorList>
            <consortium name="Lawrence Berkeley National Laboratory"/>
            <person name="Van Ingen-Buijs V.A."/>
            <person name="Van Westerhoven A.C."/>
            <person name="Haridas S."/>
            <person name="Skiadas P."/>
            <person name="Martin F."/>
            <person name="Groenewald J.Z."/>
            <person name="Crous P.W."/>
            <person name="Seidl M.F."/>
        </authorList>
    </citation>
    <scope>NUCLEOTIDE SEQUENCE [LARGE SCALE GENOMIC DNA]</scope>
    <source>
        <strain evidence="2 3">CBS 122670</strain>
    </source>
</reference>
<evidence type="ECO:0008006" key="4">
    <source>
        <dbReference type="Google" id="ProtNLM"/>
    </source>
</evidence>
<dbReference type="Proteomes" id="UP001365128">
    <property type="component" value="Unassembled WGS sequence"/>
</dbReference>
<keyword evidence="1" id="KW-0812">Transmembrane</keyword>
<dbReference type="EMBL" id="JBBPDW010000041">
    <property type="protein sequence ID" value="KAK7534646.1"/>
    <property type="molecule type" value="Genomic_DNA"/>
</dbReference>
<organism evidence="2 3">
    <name type="scientific">Phyllosticta citricarpa</name>
    <dbReference type="NCBI Taxonomy" id="55181"/>
    <lineage>
        <taxon>Eukaryota</taxon>
        <taxon>Fungi</taxon>
        <taxon>Dikarya</taxon>
        <taxon>Ascomycota</taxon>
        <taxon>Pezizomycotina</taxon>
        <taxon>Dothideomycetes</taxon>
        <taxon>Dothideomycetes incertae sedis</taxon>
        <taxon>Botryosphaeriales</taxon>
        <taxon>Phyllostictaceae</taxon>
        <taxon>Phyllosticta</taxon>
    </lineage>
</organism>
<gene>
    <name evidence="2" type="ORF">IWX46DRAFT_304541</name>
</gene>